<feature type="compositionally biased region" description="Basic and acidic residues" evidence="11">
    <location>
        <begin position="38"/>
        <end position="48"/>
    </location>
</feature>
<reference evidence="14 15" key="1">
    <citation type="submission" date="2016-03" db="EMBL/GenBank/DDBJ databases">
        <title>Mechanisms controlling the formation of the plant cell surface in tip-growing cells are functionally conserved among land plants.</title>
        <authorList>
            <person name="Honkanen S."/>
            <person name="Jones V.A."/>
            <person name="Morieri G."/>
            <person name="Champion C."/>
            <person name="Hetherington A.J."/>
            <person name="Kelly S."/>
            <person name="Saint-Marcoux D."/>
            <person name="Proust H."/>
            <person name="Prescott H."/>
            <person name="Dolan L."/>
        </authorList>
    </citation>
    <scope>NUCLEOTIDE SEQUENCE [LARGE SCALE GENOMIC DNA]</scope>
    <source>
        <strain evidence="15">cv. Tak-1 and cv. Tak-2</strain>
        <tissue evidence="14">Whole gametophyte</tissue>
    </source>
</reference>
<organism evidence="14 15">
    <name type="scientific">Marchantia polymorpha subsp. ruderalis</name>
    <dbReference type="NCBI Taxonomy" id="1480154"/>
    <lineage>
        <taxon>Eukaryota</taxon>
        <taxon>Viridiplantae</taxon>
        <taxon>Streptophyta</taxon>
        <taxon>Embryophyta</taxon>
        <taxon>Marchantiophyta</taxon>
        <taxon>Marchantiopsida</taxon>
        <taxon>Marchantiidae</taxon>
        <taxon>Marchantiales</taxon>
        <taxon>Marchantiaceae</taxon>
        <taxon>Marchantia</taxon>
    </lineage>
</organism>
<keyword evidence="6" id="KW-0963">Cytoplasm</keyword>
<dbReference type="GO" id="GO:0005634">
    <property type="term" value="C:nucleus"/>
    <property type="evidence" value="ECO:0007669"/>
    <property type="project" value="UniProtKB-SubCell"/>
</dbReference>
<protein>
    <recommendedName>
        <fullName evidence="4">Phosphorylated adapter RNA export protein</fullName>
    </recommendedName>
    <alternativeName>
        <fullName evidence="10">RNA U small nuclear RNA export adapter protein</fullName>
    </alternativeName>
</protein>
<evidence type="ECO:0000256" key="4">
    <source>
        <dbReference type="ARBA" id="ARBA00016856"/>
    </source>
</evidence>
<evidence type="ECO:0000313" key="14">
    <source>
        <dbReference type="EMBL" id="OAE29509.1"/>
    </source>
</evidence>
<evidence type="ECO:0000256" key="3">
    <source>
        <dbReference type="ARBA" id="ARBA00006094"/>
    </source>
</evidence>
<name>A0A176W911_MARPO</name>
<evidence type="ECO:0000256" key="8">
    <source>
        <dbReference type="ARBA" id="ARBA00022927"/>
    </source>
</evidence>
<evidence type="ECO:0000256" key="5">
    <source>
        <dbReference type="ARBA" id="ARBA00022448"/>
    </source>
</evidence>
<comment type="subcellular location">
    <subcellularLocation>
        <location evidence="2">Cytoplasm</location>
    </subcellularLocation>
    <subcellularLocation>
        <location evidence="1">Nucleus</location>
    </subcellularLocation>
</comment>
<keyword evidence="7" id="KW-0694">RNA-binding</keyword>
<comment type="similarity">
    <text evidence="3">Belongs to the PHAX family.</text>
</comment>
<gene>
    <name evidence="14" type="ORF">AXG93_1433s1280</name>
    <name evidence="13" type="ORF">Mp_6g21340</name>
</gene>
<dbReference type="PANTHER" id="PTHR13135:SF0">
    <property type="entry name" value="PHOSPHORYLATED ADAPTER RNA EXPORT PROTEIN"/>
    <property type="match status" value="1"/>
</dbReference>
<dbReference type="GO" id="GO:0006408">
    <property type="term" value="P:snRNA export from nucleus"/>
    <property type="evidence" value="ECO:0007669"/>
    <property type="project" value="InterPro"/>
</dbReference>
<dbReference type="EMBL" id="AP019871">
    <property type="protein sequence ID" value="BBN15656.1"/>
    <property type="molecule type" value="Genomic_DNA"/>
</dbReference>
<dbReference type="EMBL" id="LVLJ01001455">
    <property type="protein sequence ID" value="OAE29509.1"/>
    <property type="molecule type" value="Genomic_DNA"/>
</dbReference>
<keyword evidence="8" id="KW-0653">Protein transport</keyword>
<dbReference type="GO" id="GO:0015031">
    <property type="term" value="P:protein transport"/>
    <property type="evidence" value="ECO:0007669"/>
    <property type="project" value="UniProtKB-KW"/>
</dbReference>
<dbReference type="GO" id="GO:0005737">
    <property type="term" value="C:cytoplasm"/>
    <property type="evidence" value="ECO:0007669"/>
    <property type="project" value="UniProtKB-SubCell"/>
</dbReference>
<keyword evidence="9" id="KW-0539">Nucleus</keyword>
<evidence type="ECO:0000313" key="13">
    <source>
        <dbReference type="EMBL" id="BBN15655.1"/>
    </source>
</evidence>
<feature type="compositionally biased region" description="Acidic residues" evidence="11">
    <location>
        <begin position="11"/>
        <end position="32"/>
    </location>
</feature>
<dbReference type="Proteomes" id="UP000077202">
    <property type="component" value="Unassembled WGS sequence"/>
</dbReference>
<evidence type="ECO:0000313" key="16">
    <source>
        <dbReference type="Proteomes" id="UP001162541"/>
    </source>
</evidence>
<dbReference type="InterPro" id="IPR038092">
    <property type="entry name" value="PHAX_RNA-binding_sf"/>
</dbReference>
<dbReference type="GO" id="GO:0003723">
    <property type="term" value="F:RNA binding"/>
    <property type="evidence" value="ECO:0007669"/>
    <property type="project" value="UniProtKB-KW"/>
</dbReference>
<feature type="region of interest" description="Disordered" evidence="11">
    <location>
        <begin position="211"/>
        <end position="234"/>
    </location>
</feature>
<keyword evidence="15" id="KW-1185">Reference proteome</keyword>
<dbReference type="InterPro" id="IPR019385">
    <property type="entry name" value="PHAX_RNA-binding_domain"/>
</dbReference>
<evidence type="ECO:0000256" key="1">
    <source>
        <dbReference type="ARBA" id="ARBA00004123"/>
    </source>
</evidence>
<evidence type="ECO:0000256" key="6">
    <source>
        <dbReference type="ARBA" id="ARBA00022490"/>
    </source>
</evidence>
<evidence type="ECO:0000256" key="9">
    <source>
        <dbReference type="ARBA" id="ARBA00023242"/>
    </source>
</evidence>
<accession>A0A176W911</accession>
<dbReference type="InterPro" id="IPR039047">
    <property type="entry name" value="PHAX"/>
</dbReference>
<feature type="region of interest" description="Disordered" evidence="11">
    <location>
        <begin position="1"/>
        <end position="116"/>
    </location>
</feature>
<dbReference type="EMBL" id="AP019871">
    <property type="protein sequence ID" value="BBN15655.1"/>
    <property type="molecule type" value="Genomic_DNA"/>
</dbReference>
<evidence type="ECO:0000259" key="12">
    <source>
        <dbReference type="Pfam" id="PF10258"/>
    </source>
</evidence>
<feature type="compositionally biased region" description="Basic and acidic residues" evidence="11">
    <location>
        <begin position="211"/>
        <end position="222"/>
    </location>
</feature>
<feature type="domain" description="Phosphorylated adapter RNA export protein RNA-binding" evidence="12">
    <location>
        <begin position="121"/>
        <end position="201"/>
    </location>
</feature>
<evidence type="ECO:0000313" key="15">
    <source>
        <dbReference type="Proteomes" id="UP000077202"/>
    </source>
</evidence>
<sequence>MEFHESALDAIYEDDVSCSDVEEGEIEGEEVQNLEPMDVDRGEARIIFEEGEISDDDDPSPGETCDGSNETREGLEPKDGNDQLAKGNNALGPDRSARPARRKKSKKKRSGKRKSVDEARFVRETCIHLQEKKISLIWALVKKLGVDAVRDLVNEVNVIEKCGGQFTNDKKRRRTPGGVLWNILRGRVQPEVYKEIMSQGNEVLKQKAKQAKESLKRQRMDVDEPSSMKRRKMDVKDADTLMATVNGRQLNQSTPIPKVRKDLQSLMDGPAGDDSLLPTVQLQKAWVEGIKKKDASIDVGIGTPSVVKYELGAFKDLKATERKPVDVVDRLRVPVEYSDLVTITHDEYCSVGSPEPRDSFR</sequence>
<feature type="compositionally biased region" description="Basic residues" evidence="11">
    <location>
        <begin position="98"/>
        <end position="113"/>
    </location>
</feature>
<dbReference type="AlphaFoldDB" id="A0A176W911"/>
<dbReference type="Pfam" id="PF10258">
    <property type="entry name" value="PHAX_RNA-bd"/>
    <property type="match status" value="1"/>
</dbReference>
<evidence type="ECO:0000256" key="10">
    <source>
        <dbReference type="ARBA" id="ARBA00030834"/>
    </source>
</evidence>
<dbReference type="Gene3D" id="1.10.10.1440">
    <property type="entry name" value="PHAX RNA-binding domain"/>
    <property type="match status" value="1"/>
</dbReference>
<dbReference type="Proteomes" id="UP001162541">
    <property type="component" value="Chromosome 6"/>
</dbReference>
<proteinExistence type="inferred from homology"/>
<evidence type="ECO:0000256" key="11">
    <source>
        <dbReference type="SAM" id="MobiDB-lite"/>
    </source>
</evidence>
<reference evidence="16" key="3">
    <citation type="journal article" date="2020" name="Curr. Biol.">
        <title>Chromatin organization in early land plants reveals an ancestral association between H3K27me3, transposons, and constitutive heterochromatin.</title>
        <authorList>
            <person name="Montgomery S.A."/>
            <person name="Tanizawa Y."/>
            <person name="Galik B."/>
            <person name="Wang N."/>
            <person name="Ito T."/>
            <person name="Mochizuki T."/>
            <person name="Akimcheva S."/>
            <person name="Bowman J.L."/>
            <person name="Cognat V."/>
            <person name="Marechal-Drouard L."/>
            <person name="Ekker H."/>
            <person name="Hong S.F."/>
            <person name="Kohchi T."/>
            <person name="Lin S.S."/>
            <person name="Liu L.D."/>
            <person name="Nakamura Y."/>
            <person name="Valeeva L.R."/>
            <person name="Shakirov E.V."/>
            <person name="Shippen D.E."/>
            <person name="Wei W.L."/>
            <person name="Yagura M."/>
            <person name="Yamaoka S."/>
            <person name="Yamato K.T."/>
            <person name="Liu C."/>
            <person name="Berger F."/>
        </authorList>
    </citation>
    <scope>NUCLEOTIDE SEQUENCE [LARGE SCALE GENOMIC DNA]</scope>
    <source>
        <strain evidence="16">Tak-1</strain>
    </source>
</reference>
<evidence type="ECO:0000256" key="7">
    <source>
        <dbReference type="ARBA" id="ARBA00022884"/>
    </source>
</evidence>
<dbReference type="PANTHER" id="PTHR13135">
    <property type="entry name" value="CYTOSOLIC RESINIFERATOXIN BINDING PROTEIN RBP-26"/>
    <property type="match status" value="1"/>
</dbReference>
<feature type="compositionally biased region" description="Acidic residues" evidence="11">
    <location>
        <begin position="49"/>
        <end position="60"/>
    </location>
</feature>
<keyword evidence="5" id="KW-0813">Transport</keyword>
<evidence type="ECO:0000256" key="2">
    <source>
        <dbReference type="ARBA" id="ARBA00004496"/>
    </source>
</evidence>
<reference evidence="13" key="2">
    <citation type="journal article" date="2019" name="Curr. Biol.">
        <title>Chromatin organization in early land plants reveals an ancestral association between H3K27me3, transposons, and constitutive heterochromatin.</title>
        <authorList>
            <person name="Montgomery S.A."/>
            <person name="Tanizawa Y."/>
            <person name="Galik B."/>
            <person name="Wang N."/>
            <person name="Ito T."/>
            <person name="Mochizuki T."/>
            <person name="Akimcheva S."/>
            <person name="Bowman J."/>
            <person name="Cognat V."/>
            <person name="Drouard L."/>
            <person name="Ekker H."/>
            <person name="Houng S."/>
            <person name="Kohchi T."/>
            <person name="Lin S."/>
            <person name="Liu L.D."/>
            <person name="Nakamura Y."/>
            <person name="Valeeva L.R."/>
            <person name="Shakirov E.V."/>
            <person name="Shippen D.E."/>
            <person name="Wei W."/>
            <person name="Yagura M."/>
            <person name="Yamaoka S."/>
            <person name="Yamato K.T."/>
            <person name="Liu C."/>
            <person name="Berger F."/>
        </authorList>
    </citation>
    <scope>NUCLEOTIDE SEQUENCE [LARGE SCALE GENOMIC DNA]</scope>
    <source>
        <strain evidence="13">Tak-1</strain>
    </source>
</reference>
<feature type="compositionally biased region" description="Basic and acidic residues" evidence="11">
    <location>
        <begin position="69"/>
        <end position="81"/>
    </location>
</feature>